<dbReference type="EMBL" id="QQAZ01000031">
    <property type="protein sequence ID" value="RDI41740.1"/>
    <property type="molecule type" value="Genomic_DNA"/>
</dbReference>
<gene>
    <name evidence="2" type="ORF">DFR68_13119</name>
</gene>
<proteinExistence type="predicted"/>
<dbReference type="AlphaFoldDB" id="A0A370GEQ0"/>
<reference evidence="2 3" key="1">
    <citation type="submission" date="2018-07" db="EMBL/GenBank/DDBJ databases">
        <title>Genomic Encyclopedia of Type Strains, Phase IV (KMG-IV): sequencing the most valuable type-strain genomes for metagenomic binning, comparative biology and taxonomic classification.</title>
        <authorList>
            <person name="Goeker M."/>
        </authorList>
    </citation>
    <scope>NUCLEOTIDE SEQUENCE [LARGE SCALE GENOMIC DNA]</scope>
    <source>
        <strain evidence="2 3">DSM 44952</strain>
    </source>
</reference>
<protein>
    <submittedName>
        <fullName evidence="2">Uncharacterized protein</fullName>
    </submittedName>
</protein>
<evidence type="ECO:0000313" key="2">
    <source>
        <dbReference type="EMBL" id="RDI41740.1"/>
    </source>
</evidence>
<accession>A0A370GEQ0</accession>
<name>A0A370GEQ0_9NOCA</name>
<dbReference type="Proteomes" id="UP000255355">
    <property type="component" value="Unassembled WGS sequence"/>
</dbReference>
<evidence type="ECO:0000313" key="3">
    <source>
        <dbReference type="Proteomes" id="UP000255355"/>
    </source>
</evidence>
<evidence type="ECO:0000256" key="1">
    <source>
        <dbReference type="SAM" id="MobiDB-lite"/>
    </source>
</evidence>
<organism evidence="2 3">
    <name type="scientific">Nocardia mexicana</name>
    <dbReference type="NCBI Taxonomy" id="279262"/>
    <lineage>
        <taxon>Bacteria</taxon>
        <taxon>Bacillati</taxon>
        <taxon>Actinomycetota</taxon>
        <taxon>Actinomycetes</taxon>
        <taxon>Mycobacteriales</taxon>
        <taxon>Nocardiaceae</taxon>
        <taxon>Nocardia</taxon>
    </lineage>
</organism>
<keyword evidence="3" id="KW-1185">Reference proteome</keyword>
<comment type="caution">
    <text evidence="2">The sequence shown here is derived from an EMBL/GenBank/DDBJ whole genome shotgun (WGS) entry which is preliminary data.</text>
</comment>
<feature type="region of interest" description="Disordered" evidence="1">
    <location>
        <begin position="1"/>
        <end position="35"/>
    </location>
</feature>
<sequence>MMGWQFAVDEEAGMTEPRNNPATAVATAERVEVRS</sequence>